<protein>
    <submittedName>
        <fullName evidence="1">Uncharacterized protein</fullName>
    </submittedName>
</protein>
<reference evidence="1" key="2">
    <citation type="journal article" date="2015" name="Data Brief">
        <title>Shoot transcriptome of the giant reed, Arundo donax.</title>
        <authorList>
            <person name="Barrero R.A."/>
            <person name="Guerrero F.D."/>
            <person name="Moolhuijzen P."/>
            <person name="Goolsby J.A."/>
            <person name="Tidwell J."/>
            <person name="Bellgard S.E."/>
            <person name="Bellgard M.I."/>
        </authorList>
    </citation>
    <scope>NUCLEOTIDE SEQUENCE</scope>
    <source>
        <tissue evidence="1">Shoot tissue taken approximately 20 cm above the soil surface</tissue>
    </source>
</reference>
<accession>A0A0A9EP92</accession>
<proteinExistence type="predicted"/>
<evidence type="ECO:0000313" key="1">
    <source>
        <dbReference type="EMBL" id="JAD97862.1"/>
    </source>
</evidence>
<name>A0A0A9EP92_ARUDO</name>
<reference evidence="1" key="1">
    <citation type="submission" date="2014-09" db="EMBL/GenBank/DDBJ databases">
        <authorList>
            <person name="Magalhaes I.L.F."/>
            <person name="Oliveira U."/>
            <person name="Santos F.R."/>
            <person name="Vidigal T.H.D.A."/>
            <person name="Brescovit A.D."/>
            <person name="Santos A.J."/>
        </authorList>
    </citation>
    <scope>NUCLEOTIDE SEQUENCE</scope>
    <source>
        <tissue evidence="1">Shoot tissue taken approximately 20 cm above the soil surface</tissue>
    </source>
</reference>
<dbReference type="AlphaFoldDB" id="A0A0A9EP92"/>
<sequence>MVFSQQLILQRIHPSLLGFSYQSMAALVTSAVEEADLVMMAAADRTPLRRSHIY</sequence>
<dbReference type="EMBL" id="GBRH01200033">
    <property type="protein sequence ID" value="JAD97862.1"/>
    <property type="molecule type" value="Transcribed_RNA"/>
</dbReference>
<organism evidence="1">
    <name type="scientific">Arundo donax</name>
    <name type="common">Giant reed</name>
    <name type="synonym">Donax arundinaceus</name>
    <dbReference type="NCBI Taxonomy" id="35708"/>
    <lineage>
        <taxon>Eukaryota</taxon>
        <taxon>Viridiplantae</taxon>
        <taxon>Streptophyta</taxon>
        <taxon>Embryophyta</taxon>
        <taxon>Tracheophyta</taxon>
        <taxon>Spermatophyta</taxon>
        <taxon>Magnoliopsida</taxon>
        <taxon>Liliopsida</taxon>
        <taxon>Poales</taxon>
        <taxon>Poaceae</taxon>
        <taxon>PACMAD clade</taxon>
        <taxon>Arundinoideae</taxon>
        <taxon>Arundineae</taxon>
        <taxon>Arundo</taxon>
    </lineage>
</organism>